<evidence type="ECO:0000256" key="2">
    <source>
        <dbReference type="ARBA" id="ARBA00004759"/>
    </source>
</evidence>
<comment type="cofactor">
    <cofactor evidence="12">
        <name>Fe cation</name>
        <dbReference type="ChEBI" id="CHEBI:24875"/>
    </cofactor>
    <text evidence="12">Binds 1 Fe cation per subunit.</text>
</comment>
<feature type="binding site" evidence="11">
    <location>
        <position position="78"/>
    </location>
    <ligand>
        <name>Fe cation</name>
        <dbReference type="ChEBI" id="CHEBI:24875"/>
        <note>catalytic</note>
    </ligand>
</feature>
<comment type="caution">
    <text evidence="13">The sequence shown here is derived from an EMBL/GenBank/DDBJ whole genome shotgun (WGS) entry which is preliminary data.</text>
</comment>
<dbReference type="EMBL" id="CADEPM010000002">
    <property type="protein sequence ID" value="CAB3400936.1"/>
    <property type="molecule type" value="Genomic_DNA"/>
</dbReference>
<dbReference type="PANTHER" id="PTHR12918">
    <property type="entry name" value="CYSTEINE DIOXYGENASE"/>
    <property type="match status" value="1"/>
</dbReference>
<keyword evidence="6 10" id="KW-0883">Thioether bond</keyword>
<evidence type="ECO:0000256" key="9">
    <source>
        <dbReference type="ARBA" id="ARBA00023004"/>
    </source>
</evidence>
<accession>A0A8S1EJH8</accession>
<gene>
    <name evidence="13" type="ORF">CBOVIS_LOCUS3759</name>
</gene>
<dbReference type="SUPFAM" id="SSF51182">
    <property type="entry name" value="RmlC-like cupins"/>
    <property type="match status" value="1"/>
</dbReference>
<dbReference type="OrthoDB" id="543511at2759"/>
<evidence type="ECO:0000256" key="12">
    <source>
        <dbReference type="RuleBase" id="RU366010"/>
    </source>
</evidence>
<dbReference type="Pfam" id="PF05995">
    <property type="entry name" value="CDO_I"/>
    <property type="match status" value="1"/>
</dbReference>
<dbReference type="InterPro" id="IPR011051">
    <property type="entry name" value="RmlC_Cupin_sf"/>
</dbReference>
<organism evidence="13 14">
    <name type="scientific">Caenorhabditis bovis</name>
    <dbReference type="NCBI Taxonomy" id="2654633"/>
    <lineage>
        <taxon>Eukaryota</taxon>
        <taxon>Metazoa</taxon>
        <taxon>Ecdysozoa</taxon>
        <taxon>Nematoda</taxon>
        <taxon>Chromadorea</taxon>
        <taxon>Rhabditida</taxon>
        <taxon>Rhabditina</taxon>
        <taxon>Rhabditomorpha</taxon>
        <taxon>Rhabditoidea</taxon>
        <taxon>Rhabditidae</taxon>
        <taxon>Peloderinae</taxon>
        <taxon>Caenorhabditis</taxon>
    </lineage>
</organism>
<dbReference type="FunFam" id="2.60.120.10:FF:000045">
    <property type="entry name" value="Cysteine dioxygenase 1"/>
    <property type="match status" value="1"/>
</dbReference>
<comment type="pathway">
    <text evidence="2 12">Organosulfur biosynthesis; taurine biosynthesis; hypotaurine from L-cysteine: step 1/2.</text>
</comment>
<dbReference type="GO" id="GO:0042412">
    <property type="term" value="P:taurine biosynthetic process"/>
    <property type="evidence" value="ECO:0007669"/>
    <property type="project" value="UniProtKB-UniRule"/>
</dbReference>
<protein>
    <recommendedName>
        <fullName evidence="4 12">Cysteine dioxygenase</fullName>
        <ecNumber evidence="4 12">1.13.11.20</ecNumber>
    </recommendedName>
</protein>
<evidence type="ECO:0000256" key="8">
    <source>
        <dbReference type="ARBA" id="ARBA00023002"/>
    </source>
</evidence>
<reference evidence="13 14" key="1">
    <citation type="submission" date="2020-04" db="EMBL/GenBank/DDBJ databases">
        <authorList>
            <person name="Laetsch R D."/>
            <person name="Stevens L."/>
            <person name="Kumar S."/>
            <person name="Blaxter L. M."/>
        </authorList>
    </citation>
    <scope>NUCLEOTIDE SEQUENCE [LARGE SCALE GENOMIC DNA]</scope>
</reference>
<dbReference type="InterPro" id="IPR014710">
    <property type="entry name" value="RmlC-like_jellyroll"/>
</dbReference>
<evidence type="ECO:0000256" key="10">
    <source>
        <dbReference type="PIRSR" id="PIRSR610300-50"/>
    </source>
</evidence>
<evidence type="ECO:0000313" key="14">
    <source>
        <dbReference type="Proteomes" id="UP000494206"/>
    </source>
</evidence>
<dbReference type="EC" id="1.13.11.20" evidence="4 12"/>
<dbReference type="PANTHER" id="PTHR12918:SF1">
    <property type="entry name" value="CYSTEINE DIOXYGENASE TYPE 1"/>
    <property type="match status" value="1"/>
</dbReference>
<feature type="binding site" evidence="11">
    <location>
        <position position="132"/>
    </location>
    <ligand>
        <name>Fe cation</name>
        <dbReference type="ChEBI" id="CHEBI:24875"/>
        <note>catalytic</note>
    </ligand>
</feature>
<keyword evidence="9 11" id="KW-0408">Iron</keyword>
<dbReference type="GO" id="GO:0008198">
    <property type="term" value="F:ferrous iron binding"/>
    <property type="evidence" value="ECO:0007669"/>
    <property type="project" value="UniProtKB-ARBA"/>
</dbReference>
<evidence type="ECO:0000256" key="4">
    <source>
        <dbReference type="ARBA" id="ARBA00013133"/>
    </source>
</evidence>
<keyword evidence="14" id="KW-1185">Reference proteome</keyword>
<name>A0A8S1EJH8_9PELO</name>
<proteinExistence type="inferred from homology"/>
<feature type="binding site" evidence="11">
    <location>
        <position position="80"/>
    </location>
    <ligand>
        <name>Fe cation</name>
        <dbReference type="ChEBI" id="CHEBI:24875"/>
        <note>catalytic</note>
    </ligand>
</feature>
<keyword evidence="8 12" id="KW-0560">Oxidoreductase</keyword>
<evidence type="ECO:0000256" key="1">
    <source>
        <dbReference type="ARBA" id="ARBA00000629"/>
    </source>
</evidence>
<feature type="cross-link" description="3'-(S-cysteinyl)-tyrosine (Cys-Tyr)" evidence="10">
    <location>
        <begin position="85"/>
        <end position="149"/>
    </location>
</feature>
<dbReference type="Proteomes" id="UP000494206">
    <property type="component" value="Unassembled WGS sequence"/>
</dbReference>
<dbReference type="Gene3D" id="2.60.120.10">
    <property type="entry name" value="Jelly Rolls"/>
    <property type="match status" value="1"/>
</dbReference>
<dbReference type="GO" id="GO:0017172">
    <property type="term" value="F:cysteine dioxygenase activity"/>
    <property type="evidence" value="ECO:0007669"/>
    <property type="project" value="UniProtKB-UniRule"/>
</dbReference>
<evidence type="ECO:0000256" key="3">
    <source>
        <dbReference type="ARBA" id="ARBA00006622"/>
    </source>
</evidence>
<dbReference type="AlphaFoldDB" id="A0A8S1EJH8"/>
<sequence length="206" mass="24051">MVSLTEVIQKIREIFEQDNIDIDVVMKLLESYKSNPAEWRKYAIFDEHKYTRNLVDTGNDKYNLMILCWGPGMASSIHDHTDAHCFVKMLEGTLTETKYAWPEEEGQHMRTIEENDYETNGVSYMSDKLGLHRMENKSHSDGAVSLHLYIPPYFECNSFDERTGHRMKCKVTFFSRYGEKVDYRGSVMGMTESEKDTANRTEICQK</sequence>
<evidence type="ECO:0000256" key="5">
    <source>
        <dbReference type="ARBA" id="ARBA00022723"/>
    </source>
</evidence>
<dbReference type="CDD" id="cd10548">
    <property type="entry name" value="cupin_CDO"/>
    <property type="match status" value="1"/>
</dbReference>
<dbReference type="InterPro" id="IPR010300">
    <property type="entry name" value="CDO_1"/>
</dbReference>
<comment type="catalytic activity">
    <reaction evidence="1 12">
        <text>L-cysteine + O2 = 3-sulfino-L-alanine + H(+)</text>
        <dbReference type="Rhea" id="RHEA:20441"/>
        <dbReference type="ChEBI" id="CHEBI:15378"/>
        <dbReference type="ChEBI" id="CHEBI:15379"/>
        <dbReference type="ChEBI" id="CHEBI:35235"/>
        <dbReference type="ChEBI" id="CHEBI:61085"/>
        <dbReference type="EC" id="1.13.11.20"/>
    </reaction>
</comment>
<evidence type="ECO:0000256" key="11">
    <source>
        <dbReference type="PIRSR" id="PIRSR610300-51"/>
    </source>
</evidence>
<keyword evidence="5 11" id="KW-0479">Metal-binding</keyword>
<dbReference type="GO" id="GO:0019448">
    <property type="term" value="P:L-cysteine catabolic process"/>
    <property type="evidence" value="ECO:0007669"/>
    <property type="project" value="TreeGrafter"/>
</dbReference>
<evidence type="ECO:0000313" key="13">
    <source>
        <dbReference type="EMBL" id="CAB3400936.1"/>
    </source>
</evidence>
<evidence type="ECO:0000256" key="6">
    <source>
        <dbReference type="ARBA" id="ARBA00022784"/>
    </source>
</evidence>
<keyword evidence="7 12" id="KW-0223">Dioxygenase</keyword>
<evidence type="ECO:0000256" key="7">
    <source>
        <dbReference type="ARBA" id="ARBA00022964"/>
    </source>
</evidence>
<comment type="similarity">
    <text evidence="3 12">Belongs to the cysteine dioxygenase family.</text>
</comment>